<organism evidence="1 2">
    <name type="scientific">Argiope bruennichi</name>
    <name type="common">Wasp spider</name>
    <name type="synonym">Aranea bruennichi</name>
    <dbReference type="NCBI Taxonomy" id="94029"/>
    <lineage>
        <taxon>Eukaryota</taxon>
        <taxon>Metazoa</taxon>
        <taxon>Ecdysozoa</taxon>
        <taxon>Arthropoda</taxon>
        <taxon>Chelicerata</taxon>
        <taxon>Arachnida</taxon>
        <taxon>Araneae</taxon>
        <taxon>Araneomorphae</taxon>
        <taxon>Entelegynae</taxon>
        <taxon>Araneoidea</taxon>
        <taxon>Araneidae</taxon>
        <taxon>Argiope</taxon>
    </lineage>
</organism>
<accession>A0A8T0FIW5</accession>
<dbReference type="Proteomes" id="UP000807504">
    <property type="component" value="Unassembled WGS sequence"/>
</dbReference>
<evidence type="ECO:0000313" key="1">
    <source>
        <dbReference type="EMBL" id="KAF8790412.1"/>
    </source>
</evidence>
<dbReference type="EMBL" id="JABXBU010000011">
    <property type="protein sequence ID" value="KAF8790412.1"/>
    <property type="molecule type" value="Genomic_DNA"/>
</dbReference>
<keyword evidence="2" id="KW-1185">Reference proteome</keyword>
<comment type="caution">
    <text evidence="1">The sequence shown here is derived from an EMBL/GenBank/DDBJ whole genome shotgun (WGS) entry which is preliminary data.</text>
</comment>
<sequence>MLCLLETQDGSHRIYILRCSPISPIKVSDKSFVSELVENDIHVLKAKLDDSVEVFNIQCVKSDGFPEHFILIIRNYIKRIIISEAQMACLTKHAENENDRERQTGKNGLVSFVREECKECEIDTARKKEQPGRGNDQEERKANEKWNKITIHCFL</sequence>
<evidence type="ECO:0000313" key="2">
    <source>
        <dbReference type="Proteomes" id="UP000807504"/>
    </source>
</evidence>
<protein>
    <submittedName>
        <fullName evidence="1">Uncharacterized protein</fullName>
    </submittedName>
</protein>
<proteinExistence type="predicted"/>
<gene>
    <name evidence="1" type="ORF">HNY73_005435</name>
</gene>
<reference evidence="1" key="1">
    <citation type="journal article" date="2020" name="bioRxiv">
        <title>Chromosome-level reference genome of the European wasp spider Argiope bruennichi: a resource for studies on range expansion and evolutionary adaptation.</title>
        <authorList>
            <person name="Sheffer M.M."/>
            <person name="Hoppe A."/>
            <person name="Krehenwinkel H."/>
            <person name="Uhl G."/>
            <person name="Kuss A.W."/>
            <person name="Jensen L."/>
            <person name="Jensen C."/>
            <person name="Gillespie R.G."/>
            <person name="Hoff K.J."/>
            <person name="Prost S."/>
        </authorList>
    </citation>
    <scope>NUCLEOTIDE SEQUENCE</scope>
</reference>
<name>A0A8T0FIW5_ARGBR</name>
<dbReference type="AlphaFoldDB" id="A0A8T0FIW5"/>
<reference evidence="1" key="2">
    <citation type="submission" date="2020-06" db="EMBL/GenBank/DDBJ databases">
        <authorList>
            <person name="Sheffer M."/>
        </authorList>
    </citation>
    <scope>NUCLEOTIDE SEQUENCE</scope>
</reference>